<feature type="compositionally biased region" description="Basic and acidic residues" evidence="1">
    <location>
        <begin position="178"/>
        <end position="196"/>
    </location>
</feature>
<dbReference type="AlphaFoldDB" id="A0A9P3G5Z2"/>
<dbReference type="EMBL" id="BPQB01000009">
    <property type="protein sequence ID" value="GJE88484.1"/>
    <property type="molecule type" value="Genomic_DNA"/>
</dbReference>
<feature type="compositionally biased region" description="Basic and acidic residues" evidence="1">
    <location>
        <begin position="206"/>
        <end position="230"/>
    </location>
</feature>
<evidence type="ECO:0000313" key="3">
    <source>
        <dbReference type="Proteomes" id="UP000703269"/>
    </source>
</evidence>
<sequence>MSFQITRSLLTKVARPATRVAGRTVGRRAMSSAPGAQAKSDTPWIIGSALVFGPAAAYLLSPPAQKKAHEAEKAALPKHKTPDPEHAPVPPEAAETQSKQETSGVSDDEGNKASNEEVADAVNKASDEDAPKTAQYAEAETSKRADPETNEAAKGTGYDPSVAQKADTKQTEGSSAGETKDKGPQDVGGARERAKSGQDPNTSSQTDDKSGRADEKPSSEEKKESEKKSE</sequence>
<protein>
    <submittedName>
        <fullName evidence="2">Uncharacterized protein</fullName>
    </submittedName>
</protein>
<evidence type="ECO:0000256" key="1">
    <source>
        <dbReference type="SAM" id="MobiDB-lite"/>
    </source>
</evidence>
<feature type="compositionally biased region" description="Polar residues" evidence="1">
    <location>
        <begin position="96"/>
        <end position="105"/>
    </location>
</feature>
<keyword evidence="3" id="KW-1185">Reference proteome</keyword>
<dbReference type="OrthoDB" id="2802423at2759"/>
<dbReference type="Proteomes" id="UP000703269">
    <property type="component" value="Unassembled WGS sequence"/>
</dbReference>
<feature type="region of interest" description="Disordered" evidence="1">
    <location>
        <begin position="63"/>
        <end position="230"/>
    </location>
</feature>
<comment type="caution">
    <text evidence="2">The sequence shown here is derived from an EMBL/GenBank/DDBJ whole genome shotgun (WGS) entry which is preliminary data.</text>
</comment>
<reference evidence="2 3" key="1">
    <citation type="submission" date="2021-08" db="EMBL/GenBank/DDBJ databases">
        <title>Draft Genome Sequence of Phanerochaete sordida strain YK-624.</title>
        <authorList>
            <person name="Mori T."/>
            <person name="Dohra H."/>
            <person name="Suzuki T."/>
            <person name="Kawagishi H."/>
            <person name="Hirai H."/>
        </authorList>
    </citation>
    <scope>NUCLEOTIDE SEQUENCE [LARGE SCALE GENOMIC DNA]</scope>
    <source>
        <strain evidence="2 3">YK-624</strain>
    </source>
</reference>
<gene>
    <name evidence="2" type="ORF">PsYK624_045670</name>
</gene>
<organism evidence="2 3">
    <name type="scientific">Phanerochaete sordida</name>
    <dbReference type="NCBI Taxonomy" id="48140"/>
    <lineage>
        <taxon>Eukaryota</taxon>
        <taxon>Fungi</taxon>
        <taxon>Dikarya</taxon>
        <taxon>Basidiomycota</taxon>
        <taxon>Agaricomycotina</taxon>
        <taxon>Agaricomycetes</taxon>
        <taxon>Polyporales</taxon>
        <taxon>Phanerochaetaceae</taxon>
        <taxon>Phanerochaete</taxon>
    </lineage>
</organism>
<feature type="compositionally biased region" description="Basic and acidic residues" evidence="1">
    <location>
        <begin position="67"/>
        <end position="86"/>
    </location>
</feature>
<proteinExistence type="predicted"/>
<accession>A0A9P3G5Z2</accession>
<name>A0A9P3G5Z2_9APHY</name>
<evidence type="ECO:0000313" key="2">
    <source>
        <dbReference type="EMBL" id="GJE88484.1"/>
    </source>
</evidence>